<dbReference type="AlphaFoldDB" id="A0A3F3PI15"/>
<keyword evidence="2" id="KW-1185">Reference proteome</keyword>
<dbReference type="Proteomes" id="UP000253729">
    <property type="component" value="Unassembled WGS sequence"/>
</dbReference>
<dbReference type="RefSeq" id="XP_026619354.1">
    <property type="nucleotide sequence ID" value="XM_026770053.1"/>
</dbReference>
<gene>
    <name evidence="1" type="ORF">BDQ94DRAFT_164573</name>
</gene>
<accession>A0A3F3PI15</accession>
<sequence>MANLSMKEETPMMIIRKSTTRYICPPFFEFFPQEDLLNRHIYEWSDYAHAGLRNRLDGTNLAAENIPPVTDCFAVDSVVEHYHFFPHTMASLQRRVETLKRINQVSSIYFQGEDAHARPVKRTAKEQWEMEMHAGLAKRTSRKQWDMEKFLTCYRQSVRTSMAVEDISPNCHCFEVNFVVEHYREHTGSQHKVCRNMPAGRSLDHARL</sequence>
<dbReference type="EMBL" id="KZ852168">
    <property type="protein sequence ID" value="RDH26332.1"/>
    <property type="molecule type" value="Genomic_DNA"/>
</dbReference>
<name>A0A3F3PI15_9EURO</name>
<proteinExistence type="predicted"/>
<evidence type="ECO:0000313" key="2">
    <source>
        <dbReference type="Proteomes" id="UP000253729"/>
    </source>
</evidence>
<dbReference type="GeneID" id="38138409"/>
<reference evidence="1 2" key="1">
    <citation type="submission" date="2018-07" db="EMBL/GenBank/DDBJ databases">
        <title>The genomes of Aspergillus section Nigri reveals drivers in fungal speciation.</title>
        <authorList>
            <consortium name="DOE Joint Genome Institute"/>
            <person name="Vesth T.C."/>
            <person name="Nybo J."/>
            <person name="Theobald S."/>
            <person name="Brandl J."/>
            <person name="Frisvad J.C."/>
            <person name="Nielsen K.F."/>
            <person name="Lyhne E.K."/>
            <person name="Kogle M.E."/>
            <person name="Kuo A."/>
            <person name="Riley R."/>
            <person name="Clum A."/>
            <person name="Nolan M."/>
            <person name="Lipzen A."/>
            <person name="Salamov A."/>
            <person name="Henrissat B."/>
            <person name="Wiebenga A."/>
            <person name="De vries R.P."/>
            <person name="Grigoriev I.V."/>
            <person name="Mortensen U.H."/>
            <person name="Andersen M.R."/>
            <person name="Baker S.E."/>
        </authorList>
    </citation>
    <scope>NUCLEOTIDE SEQUENCE [LARGE SCALE GENOMIC DNA]</scope>
    <source>
        <strain evidence="1 2">CBS 139.54b</strain>
    </source>
</reference>
<evidence type="ECO:0000313" key="1">
    <source>
        <dbReference type="EMBL" id="RDH26332.1"/>
    </source>
</evidence>
<protein>
    <submittedName>
        <fullName evidence="1">Uncharacterized protein</fullName>
    </submittedName>
</protein>
<dbReference type="STRING" id="1341132.A0A3F3PI15"/>
<organism evidence="1 2">
    <name type="scientific">Aspergillus welwitschiae</name>
    <dbReference type="NCBI Taxonomy" id="1341132"/>
    <lineage>
        <taxon>Eukaryota</taxon>
        <taxon>Fungi</taxon>
        <taxon>Dikarya</taxon>
        <taxon>Ascomycota</taxon>
        <taxon>Pezizomycotina</taxon>
        <taxon>Eurotiomycetes</taxon>
        <taxon>Eurotiomycetidae</taxon>
        <taxon>Eurotiales</taxon>
        <taxon>Aspergillaceae</taxon>
        <taxon>Aspergillus</taxon>
        <taxon>Aspergillus subgen. Circumdati</taxon>
    </lineage>
</organism>